<protein>
    <submittedName>
        <fullName evidence="2">Uncharacterized protein</fullName>
    </submittedName>
</protein>
<dbReference type="Proteomes" id="UP001054252">
    <property type="component" value="Unassembled WGS sequence"/>
</dbReference>
<evidence type="ECO:0000313" key="3">
    <source>
        <dbReference type="Proteomes" id="UP001054252"/>
    </source>
</evidence>
<feature type="compositionally biased region" description="Polar residues" evidence="1">
    <location>
        <begin position="1"/>
        <end position="12"/>
    </location>
</feature>
<dbReference type="AlphaFoldDB" id="A0AAV5JXM9"/>
<keyword evidence="3" id="KW-1185">Reference proteome</keyword>
<proteinExistence type="predicted"/>
<feature type="region of interest" description="Disordered" evidence="1">
    <location>
        <begin position="1"/>
        <end position="21"/>
    </location>
</feature>
<accession>A0AAV5JXM9</accession>
<evidence type="ECO:0000256" key="1">
    <source>
        <dbReference type="SAM" id="MobiDB-lite"/>
    </source>
</evidence>
<sequence>MDPLDNNNGGTHSDSKSESDSKDLALADSDFIDTTLVHNNGEDEAGILWEINLQSEELLNNADTMPARGGKSISGGWKNYQTMQIRCLHANRLPRSNILFSFDFPLPTPSKHVSWNGKVKKTIMVLRFHSGGILPSAKFVAEGFPRVEMRGGIEAVCAVCAMRTRCPVNRFELPTDDEIEGYLSNRRRILEATTDNGGNNGSLKDLPVS</sequence>
<organism evidence="2 3">
    <name type="scientific">Rubroshorea leprosula</name>
    <dbReference type="NCBI Taxonomy" id="152421"/>
    <lineage>
        <taxon>Eukaryota</taxon>
        <taxon>Viridiplantae</taxon>
        <taxon>Streptophyta</taxon>
        <taxon>Embryophyta</taxon>
        <taxon>Tracheophyta</taxon>
        <taxon>Spermatophyta</taxon>
        <taxon>Magnoliopsida</taxon>
        <taxon>eudicotyledons</taxon>
        <taxon>Gunneridae</taxon>
        <taxon>Pentapetalae</taxon>
        <taxon>rosids</taxon>
        <taxon>malvids</taxon>
        <taxon>Malvales</taxon>
        <taxon>Dipterocarpaceae</taxon>
        <taxon>Rubroshorea</taxon>
    </lineage>
</organism>
<dbReference type="EMBL" id="BPVZ01000046">
    <property type="protein sequence ID" value="GKV16910.1"/>
    <property type="molecule type" value="Genomic_DNA"/>
</dbReference>
<gene>
    <name evidence="2" type="ORF">SLEP1_g27479</name>
</gene>
<evidence type="ECO:0000313" key="2">
    <source>
        <dbReference type="EMBL" id="GKV16910.1"/>
    </source>
</evidence>
<comment type="caution">
    <text evidence="2">The sequence shown here is derived from an EMBL/GenBank/DDBJ whole genome shotgun (WGS) entry which is preliminary data.</text>
</comment>
<reference evidence="2 3" key="1">
    <citation type="journal article" date="2021" name="Commun. Biol.">
        <title>The genome of Shorea leprosula (Dipterocarpaceae) highlights the ecological relevance of drought in aseasonal tropical rainforests.</title>
        <authorList>
            <person name="Ng K.K.S."/>
            <person name="Kobayashi M.J."/>
            <person name="Fawcett J.A."/>
            <person name="Hatakeyama M."/>
            <person name="Paape T."/>
            <person name="Ng C.H."/>
            <person name="Ang C.C."/>
            <person name="Tnah L.H."/>
            <person name="Lee C.T."/>
            <person name="Nishiyama T."/>
            <person name="Sese J."/>
            <person name="O'Brien M.J."/>
            <person name="Copetti D."/>
            <person name="Mohd Noor M.I."/>
            <person name="Ong R.C."/>
            <person name="Putra M."/>
            <person name="Sireger I.Z."/>
            <person name="Indrioko S."/>
            <person name="Kosugi Y."/>
            <person name="Izuno A."/>
            <person name="Isagi Y."/>
            <person name="Lee S.L."/>
            <person name="Shimizu K.K."/>
        </authorList>
    </citation>
    <scope>NUCLEOTIDE SEQUENCE [LARGE SCALE GENOMIC DNA]</scope>
    <source>
        <strain evidence="2">214</strain>
    </source>
</reference>
<name>A0AAV5JXM9_9ROSI</name>